<proteinExistence type="predicted"/>
<dbReference type="EMBL" id="JAUMKJ010000070">
    <property type="protein sequence ID" value="MDO3681582.1"/>
    <property type="molecule type" value="Genomic_DNA"/>
</dbReference>
<accession>A0ABT8VKR8</accession>
<name>A0ABT8VKR8_9BACL</name>
<evidence type="ECO:0000313" key="1">
    <source>
        <dbReference type="EMBL" id="MDO3681582.1"/>
    </source>
</evidence>
<comment type="caution">
    <text evidence="1">The sequence shown here is derived from an EMBL/GenBank/DDBJ whole genome shotgun (WGS) entry which is preliminary data.</text>
</comment>
<sequence length="103" mass="12009">MNKTTTCFSDEEIQEIEEFKDATLAMTVDGEELICFSILYDLIQKKIEVKDISRTGLLKSYVQLKGVKDLFASFDFVDTTFLERIIGKFRRFIISELAKRRLL</sequence>
<organism evidence="1 2">
    <name type="scientific">Paenibacillus ehimensis</name>
    <dbReference type="NCBI Taxonomy" id="79264"/>
    <lineage>
        <taxon>Bacteria</taxon>
        <taxon>Bacillati</taxon>
        <taxon>Bacillota</taxon>
        <taxon>Bacilli</taxon>
        <taxon>Bacillales</taxon>
        <taxon>Paenibacillaceae</taxon>
        <taxon>Paenibacillus</taxon>
    </lineage>
</organism>
<dbReference type="RefSeq" id="WP_025845396.1">
    <property type="nucleotide sequence ID" value="NZ_JAUMKJ010000070.1"/>
</dbReference>
<protein>
    <submittedName>
        <fullName evidence="1">Uncharacterized protein</fullName>
    </submittedName>
</protein>
<reference evidence="1" key="1">
    <citation type="submission" date="2023-07" db="EMBL/GenBank/DDBJ databases">
        <authorList>
            <person name="Aktuganov G."/>
            <person name="Boyko T."/>
            <person name="Delegan Y."/>
            <person name="Galimzianova N."/>
            <person name="Gilvanova E."/>
            <person name="Korobov V."/>
            <person name="Kuzmina L."/>
            <person name="Melentiev A."/>
            <person name="Milman P."/>
            <person name="Ryabova A."/>
            <person name="Stupak E."/>
            <person name="Yasakov T."/>
            <person name="Zharikova N."/>
            <person name="Zhurenko E."/>
        </authorList>
    </citation>
    <scope>NUCLEOTIDE SEQUENCE</scope>
    <source>
        <strain evidence="1">IB-739</strain>
    </source>
</reference>
<dbReference type="Proteomes" id="UP001168883">
    <property type="component" value="Unassembled WGS sequence"/>
</dbReference>
<gene>
    <name evidence="1" type="ORF">Q3C12_31815</name>
</gene>
<evidence type="ECO:0000313" key="2">
    <source>
        <dbReference type="Proteomes" id="UP001168883"/>
    </source>
</evidence>
<keyword evidence="2" id="KW-1185">Reference proteome</keyword>